<name>A0A2J6PQ23_9HELO</name>
<sequence length="353" mass="40435">MESNTFTYHALDSHTDEIRLISLEPRDLSQADTQVACTLITAKLSENPKYEALSYMWGSISNSTTITVDGQALSVGENLWLALRQLRLGALRRTIWIDAICINQANMTERNHQVSQMSKIYSCAEQVLVWLGPETSFSDQAMRFLADMAYGMIPSMAWDKPVFEDCWKAVEQFCESEYWKRLWIIQEVVLARKVLVMWGAAVLSFSAFHEVYRKTQALKSFRKWKYKIITQLPQTLPGKLSVRRQTRNGTRATLLDLIATFLHAGCKDERDKIFGLLSLSKSCCRDSMPVEYSRSAYDLHNEAFSHHVEYHLDVESSDVYKSSILILRHQLHEASKEHCDGTRYMLAALLVSG</sequence>
<dbReference type="InterPro" id="IPR010730">
    <property type="entry name" value="HET"/>
</dbReference>
<evidence type="ECO:0000259" key="1">
    <source>
        <dbReference type="Pfam" id="PF06985"/>
    </source>
</evidence>
<dbReference type="OrthoDB" id="3474371at2759"/>
<proteinExistence type="predicted"/>
<protein>
    <submittedName>
        <fullName evidence="2">HET-domain-containing protein</fullName>
    </submittedName>
</protein>
<dbReference type="EMBL" id="KZ613508">
    <property type="protein sequence ID" value="PMD16130.1"/>
    <property type="molecule type" value="Genomic_DNA"/>
</dbReference>
<accession>A0A2J6PQ23</accession>
<keyword evidence="3" id="KW-1185">Reference proteome</keyword>
<dbReference type="InterPro" id="IPR052895">
    <property type="entry name" value="HetReg/Transcr_Mod"/>
</dbReference>
<organism evidence="2 3">
    <name type="scientific">Hyaloscypha hepaticicola</name>
    <dbReference type="NCBI Taxonomy" id="2082293"/>
    <lineage>
        <taxon>Eukaryota</taxon>
        <taxon>Fungi</taxon>
        <taxon>Dikarya</taxon>
        <taxon>Ascomycota</taxon>
        <taxon>Pezizomycotina</taxon>
        <taxon>Leotiomycetes</taxon>
        <taxon>Helotiales</taxon>
        <taxon>Hyaloscyphaceae</taxon>
        <taxon>Hyaloscypha</taxon>
    </lineage>
</organism>
<dbReference type="PANTHER" id="PTHR24148:SF73">
    <property type="entry name" value="HET DOMAIN PROTEIN (AFU_ORTHOLOGUE AFUA_8G01020)"/>
    <property type="match status" value="1"/>
</dbReference>
<feature type="domain" description="Heterokaryon incompatibility" evidence="1">
    <location>
        <begin position="50"/>
        <end position="187"/>
    </location>
</feature>
<reference evidence="2 3" key="1">
    <citation type="submission" date="2016-05" db="EMBL/GenBank/DDBJ databases">
        <title>A degradative enzymes factory behind the ericoid mycorrhizal symbiosis.</title>
        <authorList>
            <consortium name="DOE Joint Genome Institute"/>
            <person name="Martino E."/>
            <person name="Morin E."/>
            <person name="Grelet G."/>
            <person name="Kuo A."/>
            <person name="Kohler A."/>
            <person name="Daghino S."/>
            <person name="Barry K."/>
            <person name="Choi C."/>
            <person name="Cichocki N."/>
            <person name="Clum A."/>
            <person name="Copeland A."/>
            <person name="Hainaut M."/>
            <person name="Haridas S."/>
            <person name="Labutti K."/>
            <person name="Lindquist E."/>
            <person name="Lipzen A."/>
            <person name="Khouja H.-R."/>
            <person name="Murat C."/>
            <person name="Ohm R."/>
            <person name="Olson A."/>
            <person name="Spatafora J."/>
            <person name="Veneault-Fourrey C."/>
            <person name="Henrissat B."/>
            <person name="Grigoriev I."/>
            <person name="Martin F."/>
            <person name="Perotto S."/>
        </authorList>
    </citation>
    <scope>NUCLEOTIDE SEQUENCE [LARGE SCALE GENOMIC DNA]</scope>
    <source>
        <strain evidence="2 3">UAMH 7357</strain>
    </source>
</reference>
<dbReference type="STRING" id="1745343.A0A2J6PQ23"/>
<dbReference type="PANTHER" id="PTHR24148">
    <property type="entry name" value="ANKYRIN REPEAT DOMAIN-CONTAINING PROTEIN 39 HOMOLOG-RELATED"/>
    <property type="match status" value="1"/>
</dbReference>
<gene>
    <name evidence="2" type="ORF">NA56DRAFT_649735</name>
</gene>
<evidence type="ECO:0000313" key="2">
    <source>
        <dbReference type="EMBL" id="PMD16130.1"/>
    </source>
</evidence>
<dbReference type="AlphaFoldDB" id="A0A2J6PQ23"/>
<dbReference type="Proteomes" id="UP000235672">
    <property type="component" value="Unassembled WGS sequence"/>
</dbReference>
<dbReference type="Pfam" id="PF06985">
    <property type="entry name" value="HET"/>
    <property type="match status" value="1"/>
</dbReference>
<evidence type="ECO:0000313" key="3">
    <source>
        <dbReference type="Proteomes" id="UP000235672"/>
    </source>
</evidence>